<keyword evidence="2" id="KW-1185">Reference proteome</keyword>
<dbReference type="SUPFAM" id="SSF56784">
    <property type="entry name" value="HAD-like"/>
    <property type="match status" value="1"/>
</dbReference>
<dbReference type="Pfam" id="PF00702">
    <property type="entry name" value="Hydrolase"/>
    <property type="match status" value="1"/>
</dbReference>
<evidence type="ECO:0008006" key="3">
    <source>
        <dbReference type="Google" id="ProtNLM"/>
    </source>
</evidence>
<evidence type="ECO:0000313" key="2">
    <source>
        <dbReference type="Proteomes" id="UP000050544"/>
    </source>
</evidence>
<dbReference type="EMBL" id="LGKO01000002">
    <property type="protein sequence ID" value="KPL84792.1"/>
    <property type="molecule type" value="Genomic_DNA"/>
</dbReference>
<evidence type="ECO:0000313" key="1">
    <source>
        <dbReference type="EMBL" id="KPL84792.1"/>
    </source>
</evidence>
<protein>
    <recommendedName>
        <fullName evidence="3">ATPase P</fullName>
    </recommendedName>
</protein>
<gene>
    <name evidence="1" type="ORF">SE15_04135</name>
</gene>
<reference evidence="1 2" key="1">
    <citation type="submission" date="2015-07" db="EMBL/GenBank/DDBJ databases">
        <title>Whole genome sequence of Thermanaerothrix daxensis DSM 23592.</title>
        <authorList>
            <person name="Hemp J."/>
            <person name="Ward L.M."/>
            <person name="Pace L.A."/>
            <person name="Fischer W.W."/>
        </authorList>
    </citation>
    <scope>NUCLEOTIDE SEQUENCE [LARGE SCALE GENOMIC DNA]</scope>
    <source>
        <strain evidence="1 2">GNS-1</strain>
    </source>
</reference>
<dbReference type="InterPro" id="IPR023214">
    <property type="entry name" value="HAD_sf"/>
</dbReference>
<dbReference type="STRING" id="869279.SE15_04135"/>
<comment type="caution">
    <text evidence="1">The sequence shown here is derived from an EMBL/GenBank/DDBJ whole genome shotgun (WGS) entry which is preliminary data.</text>
</comment>
<sequence length="156" mass="16804">MIELNIPGRGILQLEHLVCDVNGTLALDGQLIDGVYRSINALRDRLRIHLITADTHGRQAAIDHHLNLTAVRLNPGNEAAQKAAFVRDLGAEHVVAIGQGANDAEMLREAALGICVMSREGVAVSTLMAADVVVPDILTALELLERPLRIVATLRQ</sequence>
<dbReference type="Gene3D" id="3.40.50.1000">
    <property type="entry name" value="HAD superfamily/HAD-like"/>
    <property type="match status" value="1"/>
</dbReference>
<organism evidence="1 2">
    <name type="scientific">Thermanaerothrix daxensis</name>
    <dbReference type="NCBI Taxonomy" id="869279"/>
    <lineage>
        <taxon>Bacteria</taxon>
        <taxon>Bacillati</taxon>
        <taxon>Chloroflexota</taxon>
        <taxon>Anaerolineae</taxon>
        <taxon>Anaerolineales</taxon>
        <taxon>Anaerolineaceae</taxon>
        <taxon>Thermanaerothrix</taxon>
    </lineage>
</organism>
<dbReference type="OrthoDB" id="159409at2"/>
<name>A0A0P6YIA8_9CHLR</name>
<dbReference type="AlphaFoldDB" id="A0A0P6YIA8"/>
<dbReference type="InterPro" id="IPR036412">
    <property type="entry name" value="HAD-like_sf"/>
</dbReference>
<accession>A0A0P6YIA8</accession>
<proteinExistence type="predicted"/>
<dbReference type="Proteomes" id="UP000050544">
    <property type="component" value="Unassembled WGS sequence"/>
</dbReference>